<dbReference type="AlphaFoldDB" id="A0A250AZ57"/>
<dbReference type="SUPFAM" id="SSF52540">
    <property type="entry name" value="P-loop containing nucleoside triphosphate hydrolases"/>
    <property type="match status" value="1"/>
</dbReference>
<dbReference type="Proteomes" id="UP000217182">
    <property type="component" value="Chromosome"/>
</dbReference>
<reference evidence="1 2" key="1">
    <citation type="submission" date="2016-01" db="EMBL/GenBank/DDBJ databases">
        <authorList>
            <person name="Oliw E.H."/>
        </authorList>
    </citation>
    <scope>NUCLEOTIDE SEQUENCE [LARGE SCALE GENOMIC DNA]</scope>
    <source>
        <strain evidence="1 2">FRB97</strain>
    </source>
</reference>
<protein>
    <recommendedName>
        <fullName evidence="3">Pilus assembly protein CpaE</fullName>
    </recommendedName>
</protein>
<keyword evidence="2" id="KW-1185">Reference proteome</keyword>
<evidence type="ECO:0000313" key="2">
    <source>
        <dbReference type="Proteomes" id="UP000217182"/>
    </source>
</evidence>
<dbReference type="InterPro" id="IPR027417">
    <property type="entry name" value="P-loop_NTPase"/>
</dbReference>
<dbReference type="RefSeq" id="WP_095845875.1">
    <property type="nucleotide sequence ID" value="NZ_CP014136.1"/>
</dbReference>
<evidence type="ECO:0008006" key="3">
    <source>
        <dbReference type="Google" id="ProtNLM"/>
    </source>
</evidence>
<organism evidence="1 2">
    <name type="scientific">Gibbsiella quercinecans</name>
    <dbReference type="NCBI Taxonomy" id="929813"/>
    <lineage>
        <taxon>Bacteria</taxon>
        <taxon>Pseudomonadati</taxon>
        <taxon>Pseudomonadota</taxon>
        <taxon>Gammaproteobacteria</taxon>
        <taxon>Enterobacterales</taxon>
        <taxon>Yersiniaceae</taxon>
        <taxon>Gibbsiella</taxon>
    </lineage>
</organism>
<evidence type="ECO:0000313" key="1">
    <source>
        <dbReference type="EMBL" id="ATA19268.1"/>
    </source>
</evidence>
<gene>
    <name evidence="1" type="ORF">AWC35_07870</name>
</gene>
<accession>A0A250AZ57</accession>
<dbReference type="OrthoDB" id="7066706at2"/>
<dbReference type="KEGG" id="gqu:AWC35_07870"/>
<sequence length="378" mass="41423">MKLFSDAKKKSEPEAVNKSKKSAAQSIVVISPDKEILSDVTSLLLINNFKNVIGHPLDFFALQDDSILRDAATVIIDIANCNDVTLICETATLLIPASARHIFLGNNDSIAFAQALSSTGFCYLHIQSQLAQLAGQLQQSDSALAARSTMKISLLGCKGGAGTSSVAWQLFQAIGMQTSIPSLLVQGASGSRDLDLITSHALPRDGAIIQINEHQSACIESLDGAWNYDDNHFNRFNLVMFEHGVYTQPNEHLETIFTSSNTLILVINRDLSALRVAKRLLDEKQRMALSRNGKELRVFICLNESRPAQSDELHNEDIEEYLACPLSVVNPWSIKKNKALNGTPLWHFAAQTLLGKPADAVKKRSLSSLFKLHSGRKS</sequence>
<proteinExistence type="predicted"/>
<dbReference type="EMBL" id="CP014136">
    <property type="protein sequence ID" value="ATA19268.1"/>
    <property type="molecule type" value="Genomic_DNA"/>
</dbReference>
<name>A0A250AZ57_9GAMM</name>